<dbReference type="Proteomes" id="UP000823772">
    <property type="component" value="Unassembled WGS sequence"/>
</dbReference>
<comment type="caution">
    <text evidence="2">The sequence shown here is derived from an EMBL/GenBank/DDBJ whole genome shotgun (WGS) entry which is preliminary data.</text>
</comment>
<dbReference type="EMBL" id="JADILY010000002">
    <property type="protein sequence ID" value="MBO8480942.1"/>
    <property type="molecule type" value="Genomic_DNA"/>
</dbReference>
<sequence length="314" mass="33741">MKKILVLIAALSMAVDMFGQGVTDVTTDVRTAGMADAYTAMYGKGFSIYTNSAAAALSDDDFAVSASYGMWQPKLANMTNFAVGAFYKFSDRYTVGLGFRGLMQPLGNYMDENGIMVSQGATSTKMSVEASFGMHIIKGFAAAVNFHFFYDMLMQDSNGMGFGVDVDLMYSHEYFNVALSAKNLGPDMSYGTGITQPLPMEFRLGYSGDYEVVDDILDITPAVDANCVMISNQGSAITPVITAGVGAEFEFIDMVSIRGGYRYSAKEAFMPSYATVGLGVEFFGIGIDAAYYIGTGLAGDVLTNSFKVGLSYKF</sequence>
<reference evidence="2" key="2">
    <citation type="journal article" date="2021" name="PeerJ">
        <title>Extensive microbial diversity within the chicken gut microbiome revealed by metagenomics and culture.</title>
        <authorList>
            <person name="Gilroy R."/>
            <person name="Ravi A."/>
            <person name="Getino M."/>
            <person name="Pursley I."/>
            <person name="Horton D.L."/>
            <person name="Alikhan N.F."/>
            <person name="Baker D."/>
            <person name="Gharbi K."/>
            <person name="Hall N."/>
            <person name="Watson M."/>
            <person name="Adriaenssens E.M."/>
            <person name="Foster-Nyarko E."/>
            <person name="Jarju S."/>
            <person name="Secka A."/>
            <person name="Antonio M."/>
            <person name="Oren A."/>
            <person name="Chaudhuri R.R."/>
            <person name="La Ragione R."/>
            <person name="Hildebrand F."/>
            <person name="Pallen M.J."/>
        </authorList>
    </citation>
    <scope>NUCLEOTIDE SEQUENCE</scope>
    <source>
        <strain evidence="2">B3-2255</strain>
    </source>
</reference>
<dbReference type="NCBIfam" id="NF033709">
    <property type="entry name" value="PorV_fam"/>
    <property type="match status" value="1"/>
</dbReference>
<accession>A0A9D9IYB1</accession>
<proteinExistence type="predicted"/>
<evidence type="ECO:0000313" key="3">
    <source>
        <dbReference type="Proteomes" id="UP000823772"/>
    </source>
</evidence>
<feature type="chain" id="PRO_5039635888" evidence="1">
    <location>
        <begin position="20"/>
        <end position="314"/>
    </location>
</feature>
<name>A0A9D9IYB1_9BACT</name>
<protein>
    <submittedName>
        <fullName evidence="2">PorV/PorQ family protein</fullName>
    </submittedName>
</protein>
<organism evidence="2 3">
    <name type="scientific">Candidatus Merdivivens faecigallinarum</name>
    <dbReference type="NCBI Taxonomy" id="2840871"/>
    <lineage>
        <taxon>Bacteria</taxon>
        <taxon>Pseudomonadati</taxon>
        <taxon>Bacteroidota</taxon>
        <taxon>Bacteroidia</taxon>
        <taxon>Bacteroidales</taxon>
        <taxon>Muribaculaceae</taxon>
        <taxon>Muribaculaceae incertae sedis</taxon>
        <taxon>Candidatus Merdivivens</taxon>
    </lineage>
</organism>
<reference evidence="2" key="1">
    <citation type="submission" date="2020-10" db="EMBL/GenBank/DDBJ databases">
        <authorList>
            <person name="Gilroy R."/>
        </authorList>
    </citation>
    <scope>NUCLEOTIDE SEQUENCE</scope>
    <source>
        <strain evidence="2">B3-2255</strain>
    </source>
</reference>
<evidence type="ECO:0000313" key="2">
    <source>
        <dbReference type="EMBL" id="MBO8480942.1"/>
    </source>
</evidence>
<feature type="signal peptide" evidence="1">
    <location>
        <begin position="1"/>
        <end position="19"/>
    </location>
</feature>
<keyword evidence="1" id="KW-0732">Signal</keyword>
<gene>
    <name evidence="2" type="ORF">IAC87_00115</name>
</gene>
<dbReference type="AlphaFoldDB" id="A0A9D9IYB1"/>
<evidence type="ECO:0000256" key="1">
    <source>
        <dbReference type="SAM" id="SignalP"/>
    </source>
</evidence>
<dbReference type="Gene3D" id="2.40.160.60">
    <property type="entry name" value="Outer membrane protein transport protein (OMPP1/FadL/TodX)"/>
    <property type="match status" value="1"/>
</dbReference>